<name>A0A1G6HJ72_9MICO</name>
<dbReference type="PANTHER" id="PTHR37298:SF1">
    <property type="entry name" value="UPF0111 PROTEIN YKAA"/>
    <property type="match status" value="1"/>
</dbReference>
<evidence type="ECO:0000313" key="2">
    <source>
        <dbReference type="EMBL" id="SDB94148.1"/>
    </source>
</evidence>
<evidence type="ECO:0008006" key="4">
    <source>
        <dbReference type="Google" id="ProtNLM"/>
    </source>
</evidence>
<dbReference type="InterPro" id="IPR018445">
    <property type="entry name" value="Put_Phosphate_transp_reg"/>
</dbReference>
<dbReference type="Proteomes" id="UP000199039">
    <property type="component" value="Unassembled WGS sequence"/>
</dbReference>
<organism evidence="2 3">
    <name type="scientific">Sanguibacter gelidistatuariae</name>
    <dbReference type="NCBI Taxonomy" id="1814289"/>
    <lineage>
        <taxon>Bacteria</taxon>
        <taxon>Bacillati</taxon>
        <taxon>Actinomycetota</taxon>
        <taxon>Actinomycetes</taxon>
        <taxon>Micrococcales</taxon>
        <taxon>Sanguibacteraceae</taxon>
        <taxon>Sanguibacter</taxon>
    </lineage>
</organism>
<evidence type="ECO:0000313" key="3">
    <source>
        <dbReference type="Proteomes" id="UP000199039"/>
    </source>
</evidence>
<dbReference type="Gene3D" id="1.20.58.220">
    <property type="entry name" value="Phosphate transport system protein phou homolog 2, domain 2"/>
    <property type="match status" value="1"/>
</dbReference>
<sequence length="242" mass="27073">MFTKALPYSGNDQSINLFAALFITVSQRRFPPPESAVRLRLTPRDTSFFDLLADLASHLVTGANLLSELLGADRAGRKVLAKKLADTEHAADDATHSIMRRLNQTFVTPFDRDDISGLASALDDCMDYMEEAGDLIVLYKLDELPARVSDQIQVLQRCAELTAEAMPHLRSMGDLTDYWVEVNSLENQADKIHRKLLAQMFDEITDPIHLMKLKEVVETLEFAADAFETVANMVETIALKES</sequence>
<dbReference type="Pfam" id="PF01865">
    <property type="entry name" value="PhoU_div"/>
    <property type="match status" value="1"/>
</dbReference>
<reference evidence="2 3" key="1">
    <citation type="submission" date="2016-09" db="EMBL/GenBank/DDBJ databases">
        <authorList>
            <person name="Capua I."/>
            <person name="De Benedictis P."/>
            <person name="Joannis T."/>
            <person name="Lombin L.H."/>
            <person name="Cattoli G."/>
        </authorList>
    </citation>
    <scope>NUCLEOTIDE SEQUENCE [LARGE SCALE GENOMIC DNA]</scope>
    <source>
        <strain evidence="2 3">ISLP-3</strain>
    </source>
</reference>
<accession>A0A1G6HJ72</accession>
<dbReference type="EMBL" id="FMYH01000001">
    <property type="protein sequence ID" value="SDB94148.1"/>
    <property type="molecule type" value="Genomic_DNA"/>
</dbReference>
<dbReference type="InterPro" id="IPR038078">
    <property type="entry name" value="PhoU-like_sf"/>
</dbReference>
<protein>
    <recommendedName>
        <fullName evidence="4">Phosphate transport regulator</fullName>
    </recommendedName>
</protein>
<gene>
    <name evidence="2" type="ORF">SAMN05216410_1078</name>
</gene>
<proteinExistence type="inferred from homology"/>
<evidence type="ECO:0000256" key="1">
    <source>
        <dbReference type="ARBA" id="ARBA00008591"/>
    </source>
</evidence>
<dbReference type="PANTHER" id="PTHR37298">
    <property type="entry name" value="UPF0111 PROTEIN YKAA"/>
    <property type="match status" value="1"/>
</dbReference>
<dbReference type="InterPro" id="IPR052912">
    <property type="entry name" value="UPF0111_domain"/>
</dbReference>
<comment type="similarity">
    <text evidence="1">Belongs to the UPF0111 family.</text>
</comment>
<dbReference type="AlphaFoldDB" id="A0A1G6HJ72"/>
<keyword evidence="3" id="KW-1185">Reference proteome</keyword>
<dbReference type="STRING" id="1814289.SAMN05216410_1078"/>